<evidence type="ECO:0000256" key="4">
    <source>
        <dbReference type="ARBA" id="ARBA00023163"/>
    </source>
</evidence>
<dbReference type="InterPro" id="IPR058163">
    <property type="entry name" value="LysR-type_TF_proteobact-type"/>
</dbReference>
<dbReference type="OrthoDB" id="9804958at2"/>
<dbReference type="GO" id="GO:0006351">
    <property type="term" value="P:DNA-templated transcription"/>
    <property type="evidence" value="ECO:0007669"/>
    <property type="project" value="TreeGrafter"/>
</dbReference>
<dbReference type="PANTHER" id="PTHR30537:SF74">
    <property type="entry name" value="HTH-TYPE TRANSCRIPTIONAL REGULATOR TRPI"/>
    <property type="match status" value="1"/>
</dbReference>
<dbReference type="SUPFAM" id="SSF53850">
    <property type="entry name" value="Periplasmic binding protein-like II"/>
    <property type="match status" value="1"/>
</dbReference>
<dbReference type="InterPro" id="IPR000847">
    <property type="entry name" value="LysR_HTH_N"/>
</dbReference>
<dbReference type="Gene3D" id="1.10.10.10">
    <property type="entry name" value="Winged helix-like DNA-binding domain superfamily/Winged helix DNA-binding domain"/>
    <property type="match status" value="1"/>
</dbReference>
<comment type="similarity">
    <text evidence="1">Belongs to the LysR transcriptional regulatory family.</text>
</comment>
<evidence type="ECO:0000313" key="6">
    <source>
        <dbReference type="EMBL" id="SMC14102.1"/>
    </source>
</evidence>
<dbReference type="PRINTS" id="PR00039">
    <property type="entry name" value="HTHLYSR"/>
</dbReference>
<dbReference type="InterPro" id="IPR036390">
    <property type="entry name" value="WH_DNA-bd_sf"/>
</dbReference>
<evidence type="ECO:0000256" key="1">
    <source>
        <dbReference type="ARBA" id="ARBA00009437"/>
    </source>
</evidence>
<proteinExistence type="inferred from homology"/>
<keyword evidence="3" id="KW-0238">DNA-binding</keyword>
<dbReference type="RefSeq" id="WP_085802011.1">
    <property type="nucleotide sequence ID" value="NZ_FWXB01000020.1"/>
</dbReference>
<evidence type="ECO:0000259" key="5">
    <source>
        <dbReference type="PROSITE" id="PS50931"/>
    </source>
</evidence>
<gene>
    <name evidence="6" type="primary">gcvA_24</name>
    <name evidence="6" type="ORF">ROA7745_03966</name>
</gene>
<dbReference type="PANTHER" id="PTHR30537">
    <property type="entry name" value="HTH-TYPE TRANSCRIPTIONAL REGULATOR"/>
    <property type="match status" value="1"/>
</dbReference>
<evidence type="ECO:0000256" key="3">
    <source>
        <dbReference type="ARBA" id="ARBA00023125"/>
    </source>
</evidence>
<evidence type="ECO:0000256" key="2">
    <source>
        <dbReference type="ARBA" id="ARBA00023015"/>
    </source>
</evidence>
<feature type="domain" description="HTH lysR-type" evidence="5">
    <location>
        <begin position="11"/>
        <end position="66"/>
    </location>
</feature>
<dbReference type="GO" id="GO:0043565">
    <property type="term" value="F:sequence-specific DNA binding"/>
    <property type="evidence" value="ECO:0007669"/>
    <property type="project" value="TreeGrafter"/>
</dbReference>
<sequence length="299" mass="33667">MEKIRSQLPPMTTLAAFEASARLRSFTRASEELFITQAAVSRQIRILEQYLGVKLFDRAHRRVELTESGQRFQHAVSVALDLLANSAGSIRVDNTPHDLTLGADLSMAHLWLMPRFPEFQARFPDISVNIIASDSEGDCLKSGVDMALLYGDGNWPGFDATLLVSEEIYPVCAPAYLETNAPILDPCDFVEHTLLDLRGDRWDWVDWHQWLTKKKIPFSEDMRSLGFNNLPLLIQAACSGQGIALGWDRLLDHQLENGELVQPLNVSLKTGRGYFLVKRLGVKLTQEATVLENWILEMS</sequence>
<name>A0A1X7BWS8_9RHOB</name>
<dbReference type="PROSITE" id="PS50931">
    <property type="entry name" value="HTH_LYSR"/>
    <property type="match status" value="1"/>
</dbReference>
<dbReference type="SUPFAM" id="SSF46785">
    <property type="entry name" value="Winged helix' DNA-binding domain"/>
    <property type="match status" value="1"/>
</dbReference>
<dbReference type="Pfam" id="PF00126">
    <property type="entry name" value="HTH_1"/>
    <property type="match status" value="1"/>
</dbReference>
<dbReference type="Gene3D" id="3.40.190.10">
    <property type="entry name" value="Periplasmic binding protein-like II"/>
    <property type="match status" value="2"/>
</dbReference>
<dbReference type="InterPro" id="IPR036388">
    <property type="entry name" value="WH-like_DNA-bd_sf"/>
</dbReference>
<protein>
    <submittedName>
        <fullName evidence="6">Glycine cleavage system transcriptional activator</fullName>
    </submittedName>
</protein>
<keyword evidence="7" id="KW-1185">Reference proteome</keyword>
<keyword evidence="4" id="KW-0804">Transcription</keyword>
<accession>A0A1X7BWS8</accession>
<reference evidence="6 7" key="1">
    <citation type="submission" date="2017-03" db="EMBL/GenBank/DDBJ databases">
        <authorList>
            <person name="Afonso C.L."/>
            <person name="Miller P.J."/>
            <person name="Scott M.A."/>
            <person name="Spackman E."/>
            <person name="Goraichik I."/>
            <person name="Dimitrov K.M."/>
            <person name="Suarez D.L."/>
            <person name="Swayne D.E."/>
        </authorList>
    </citation>
    <scope>NUCLEOTIDE SEQUENCE [LARGE SCALE GENOMIC DNA]</scope>
    <source>
        <strain evidence="6 7">CECT 7745</strain>
    </source>
</reference>
<keyword evidence="2" id="KW-0805">Transcription regulation</keyword>
<dbReference type="AlphaFoldDB" id="A0A1X7BWS8"/>
<dbReference type="InterPro" id="IPR005119">
    <property type="entry name" value="LysR_subst-bd"/>
</dbReference>
<dbReference type="Pfam" id="PF03466">
    <property type="entry name" value="LysR_substrate"/>
    <property type="match status" value="1"/>
</dbReference>
<organism evidence="6 7">
    <name type="scientific">Roseovarius aestuarii</name>
    <dbReference type="NCBI Taxonomy" id="475083"/>
    <lineage>
        <taxon>Bacteria</taxon>
        <taxon>Pseudomonadati</taxon>
        <taxon>Pseudomonadota</taxon>
        <taxon>Alphaproteobacteria</taxon>
        <taxon>Rhodobacterales</taxon>
        <taxon>Roseobacteraceae</taxon>
        <taxon>Roseovarius</taxon>
    </lineage>
</organism>
<dbReference type="Proteomes" id="UP000193224">
    <property type="component" value="Unassembled WGS sequence"/>
</dbReference>
<dbReference type="FunFam" id="1.10.10.10:FF:000038">
    <property type="entry name" value="Glycine cleavage system transcriptional activator"/>
    <property type="match status" value="1"/>
</dbReference>
<dbReference type="EMBL" id="FWXB01000020">
    <property type="protein sequence ID" value="SMC14102.1"/>
    <property type="molecule type" value="Genomic_DNA"/>
</dbReference>
<dbReference type="GO" id="GO:0003700">
    <property type="term" value="F:DNA-binding transcription factor activity"/>
    <property type="evidence" value="ECO:0007669"/>
    <property type="project" value="InterPro"/>
</dbReference>
<dbReference type="CDD" id="cd08432">
    <property type="entry name" value="PBP2_GcdR_TrpI_HvrB_AmpR_like"/>
    <property type="match status" value="1"/>
</dbReference>
<evidence type="ECO:0000313" key="7">
    <source>
        <dbReference type="Proteomes" id="UP000193224"/>
    </source>
</evidence>